<dbReference type="EMBL" id="QRHP01000007">
    <property type="protein sequence ID" value="RHF84585.1"/>
    <property type="molecule type" value="Genomic_DNA"/>
</dbReference>
<gene>
    <name evidence="1" type="ORF">DW654_07830</name>
</gene>
<sequence>MPPPTASIRCSLCLHLQILL</sequence>
<dbReference type="Proteomes" id="UP000283701">
    <property type="component" value="Unassembled WGS sequence"/>
</dbReference>
<protein>
    <submittedName>
        <fullName evidence="1">Uncharacterized protein</fullName>
    </submittedName>
</protein>
<evidence type="ECO:0000313" key="1">
    <source>
        <dbReference type="EMBL" id="RHF84585.1"/>
    </source>
</evidence>
<proteinExistence type="predicted"/>
<evidence type="ECO:0000313" key="2">
    <source>
        <dbReference type="Proteomes" id="UP000283701"/>
    </source>
</evidence>
<accession>A0A3R6DQP5</accession>
<reference evidence="1 2" key="1">
    <citation type="submission" date="2018-08" db="EMBL/GenBank/DDBJ databases">
        <title>A genome reference for cultivated species of the human gut microbiota.</title>
        <authorList>
            <person name="Zou Y."/>
            <person name="Xue W."/>
            <person name="Luo G."/>
        </authorList>
    </citation>
    <scope>NUCLEOTIDE SEQUENCE [LARGE SCALE GENOMIC DNA]</scope>
    <source>
        <strain evidence="1 2">AM23-23AC</strain>
    </source>
</reference>
<dbReference type="AlphaFoldDB" id="A0A3R6DQP5"/>
<comment type="caution">
    <text evidence="1">The sequence shown here is derived from an EMBL/GenBank/DDBJ whole genome shotgun (WGS) entry which is preliminary data.</text>
</comment>
<organism evidence="1 2">
    <name type="scientific">Roseburia inulinivorans</name>
    <dbReference type="NCBI Taxonomy" id="360807"/>
    <lineage>
        <taxon>Bacteria</taxon>
        <taxon>Bacillati</taxon>
        <taxon>Bacillota</taxon>
        <taxon>Clostridia</taxon>
        <taxon>Lachnospirales</taxon>
        <taxon>Lachnospiraceae</taxon>
        <taxon>Roseburia</taxon>
    </lineage>
</organism>
<name>A0A3R6DQP5_9FIRM</name>